<gene>
    <name evidence="1" type="ORF">CH363_11945</name>
</gene>
<name>A0ABX4PMW3_9LEPT</name>
<comment type="caution">
    <text evidence="1">The sequence shown here is derived from an EMBL/GenBank/DDBJ whole genome shotgun (WGS) entry which is preliminary data.</text>
</comment>
<keyword evidence="2" id="KW-1185">Reference proteome</keyword>
<dbReference type="EMBL" id="NPEI01000006">
    <property type="protein sequence ID" value="PKA15718.1"/>
    <property type="molecule type" value="Genomic_DNA"/>
</dbReference>
<proteinExistence type="predicted"/>
<protein>
    <submittedName>
        <fullName evidence="1">Uncharacterized protein</fullName>
    </submittedName>
</protein>
<dbReference type="RefSeq" id="WP_100722761.1">
    <property type="nucleotide sequence ID" value="NZ_NPEG01000001.1"/>
</dbReference>
<sequence>MSLTIAFSTNLNKQEFQTVISEVCDKFNYTCSFTLKNAQAHVFGGIKSTLAYLSEEQIAFIHTSDRNVPEAPLIGMQLIEGGDKRNAILFFQNIGEKLLTKTTSFTVMFAVEDWSDRDPIRVVNGDLEEFIKLLNTPCAWCIELFKPKLKIWTCNDSYPLVYHVEKQI</sequence>
<dbReference type="Proteomes" id="UP000231857">
    <property type="component" value="Unassembled WGS sequence"/>
</dbReference>
<evidence type="ECO:0000313" key="1">
    <source>
        <dbReference type="EMBL" id="PKA15718.1"/>
    </source>
</evidence>
<evidence type="ECO:0000313" key="2">
    <source>
        <dbReference type="Proteomes" id="UP000231857"/>
    </source>
</evidence>
<accession>A0ABX4PMW3</accession>
<reference evidence="1 2" key="1">
    <citation type="submission" date="2017-07" db="EMBL/GenBank/DDBJ databases">
        <title>Leptospira spp. isolated from tropical soils.</title>
        <authorList>
            <person name="Thibeaux R."/>
            <person name="Iraola G."/>
            <person name="Ferres I."/>
            <person name="Bierque E."/>
            <person name="Girault D."/>
            <person name="Soupe-Gilbert M.-E."/>
            <person name="Picardeau M."/>
            <person name="Goarant C."/>
        </authorList>
    </citation>
    <scope>NUCLEOTIDE SEQUENCE [LARGE SCALE GENOMIC DNA]</scope>
    <source>
        <strain evidence="1 2">ATI7-C-A2</strain>
    </source>
</reference>
<organism evidence="1 2">
    <name type="scientific">Leptospira haakeii</name>
    <dbReference type="NCBI Taxonomy" id="2023198"/>
    <lineage>
        <taxon>Bacteria</taxon>
        <taxon>Pseudomonadati</taxon>
        <taxon>Spirochaetota</taxon>
        <taxon>Spirochaetia</taxon>
        <taxon>Leptospirales</taxon>
        <taxon>Leptospiraceae</taxon>
        <taxon>Leptospira</taxon>
    </lineage>
</organism>